<dbReference type="Pfam" id="PF24883">
    <property type="entry name" value="NPHP3_N"/>
    <property type="match status" value="1"/>
</dbReference>
<dbReference type="PANTHER" id="PTHR10039">
    <property type="entry name" value="AMELOGENIN"/>
    <property type="match status" value="1"/>
</dbReference>
<dbReference type="InterPro" id="IPR027417">
    <property type="entry name" value="P-loop_NTPase"/>
</dbReference>
<dbReference type="PANTHER" id="PTHR10039:SF17">
    <property type="entry name" value="FUNGAL STAND N-TERMINAL GOODBYE DOMAIN-CONTAINING PROTEIN-RELATED"/>
    <property type="match status" value="1"/>
</dbReference>
<accession>A0A0C3CA80</accession>
<keyword evidence="1" id="KW-0677">Repeat</keyword>
<dbReference type="InterPro" id="IPR007111">
    <property type="entry name" value="NACHT_NTPase"/>
</dbReference>
<dbReference type="SUPFAM" id="SSF52540">
    <property type="entry name" value="P-loop containing nucleoside triphosphate hydrolases"/>
    <property type="match status" value="1"/>
</dbReference>
<organism evidence="3 4">
    <name type="scientific">Hebeloma cylindrosporum</name>
    <dbReference type="NCBI Taxonomy" id="76867"/>
    <lineage>
        <taxon>Eukaryota</taxon>
        <taxon>Fungi</taxon>
        <taxon>Dikarya</taxon>
        <taxon>Basidiomycota</taxon>
        <taxon>Agaricomycotina</taxon>
        <taxon>Agaricomycetes</taxon>
        <taxon>Agaricomycetidae</taxon>
        <taxon>Agaricales</taxon>
        <taxon>Agaricineae</taxon>
        <taxon>Hymenogastraceae</taxon>
        <taxon>Hebeloma</taxon>
    </lineage>
</organism>
<dbReference type="Gene3D" id="3.40.50.300">
    <property type="entry name" value="P-loop containing nucleotide triphosphate hydrolases"/>
    <property type="match status" value="1"/>
</dbReference>
<gene>
    <name evidence="3" type="ORF">M413DRAFT_445960</name>
</gene>
<reference evidence="4" key="2">
    <citation type="submission" date="2015-01" db="EMBL/GenBank/DDBJ databases">
        <title>Evolutionary Origins and Diversification of the Mycorrhizal Mutualists.</title>
        <authorList>
            <consortium name="DOE Joint Genome Institute"/>
            <consortium name="Mycorrhizal Genomics Consortium"/>
            <person name="Kohler A."/>
            <person name="Kuo A."/>
            <person name="Nagy L.G."/>
            <person name="Floudas D."/>
            <person name="Copeland A."/>
            <person name="Barry K.W."/>
            <person name="Cichocki N."/>
            <person name="Veneault-Fourrey C."/>
            <person name="LaButti K."/>
            <person name="Lindquist E.A."/>
            <person name="Lipzen A."/>
            <person name="Lundell T."/>
            <person name="Morin E."/>
            <person name="Murat C."/>
            <person name="Riley R."/>
            <person name="Ohm R."/>
            <person name="Sun H."/>
            <person name="Tunlid A."/>
            <person name="Henrissat B."/>
            <person name="Grigoriev I.V."/>
            <person name="Hibbett D.S."/>
            <person name="Martin F."/>
        </authorList>
    </citation>
    <scope>NUCLEOTIDE SEQUENCE [LARGE SCALE GENOMIC DNA]</scope>
    <source>
        <strain evidence="4">h7</strain>
    </source>
</reference>
<sequence length="971" mass="109367">MSFFHNARNVDINGGKFFAVNGDINNFSVGSGLQALGQAISHGAMHDSSERDPPPRCYPGTRKKVADDIIHWLEDPCSPTSVLWVNGRAGVGKSALMQTIAELLRDNNLHLGGCFFFQRNVSKCDRKGYLFSTLAFQLAINVMGMREYINQAMEDNPALPMKSAAIQLQQLIIEPFIRLPTPRPSPVIIIDGLDECDGYEAQHDILSLISQASTIPEITIRFIIASRPEYQITHMFNKEPLLKIARRLVLDEDYESLSDITIYLRDGFTRIRERNGTNLCQDPWPTEPQLENLAWRASGQFIYAATALKFVGSDFCDPVEHLNSILHPGPMQAAAFSELDRLYTQILSVYPDSLFLKSVLGVITLFQGELMCAIPGTYPSFVADILGTGESKVHMVLRALQSLTVVEGAATAPGVVQLFQDISFSHKSFSDFLTDEARSRQYFIDLDVFQGQVLRRAFDLVIESIRSPLKPTTGVQPSTWRQLEVIFRPDDDSDDHISFSNAIRWLRPSSRKALSHSFKELRSTLSDVVLQVQDVPSPHVFPALHFACNALDVLRIDPCIPEVHETMNKLFTDTRDFLDLCYRQALSARAALDPNPLIGHLALDFSRVSVLPYKSALITTSRPVMKICKTWNISDPLSVQNFLLENSHFISSEFYLPNLERYTGPKDVAYSACQHLQRFVIDPSRAQHLYQHFWTLRVRKCQEAILKVIQCINLPVQEEEFVHEDYRLALGIREFFEQNCGISSSSVGILDLDGIRDVAACMALQNFLEFLSKVPWVEVFLATEASTMITLVIASWVCHCLDSSAGILSGPIWDAIKLVYQAILTNGILPKFRQQAILIENHLNNDKATSLLILDWISALQKIAVCVFNGVVEQPHPQLLDLDGPRMHLLFKDLAHQLLARNLNSSFGTASLEQFLFQRLRRLLLPAAGFPMRYWGIVYTFMLPRPPEEDGLCSGLTWDALFFLCFDLPHA</sequence>
<evidence type="ECO:0000259" key="2">
    <source>
        <dbReference type="PROSITE" id="PS50837"/>
    </source>
</evidence>
<proteinExistence type="predicted"/>
<evidence type="ECO:0000256" key="1">
    <source>
        <dbReference type="ARBA" id="ARBA00022737"/>
    </source>
</evidence>
<protein>
    <recommendedName>
        <fullName evidence="2">NACHT domain-containing protein</fullName>
    </recommendedName>
</protein>
<name>A0A0C3CA80_HEBCY</name>
<keyword evidence="4" id="KW-1185">Reference proteome</keyword>
<dbReference type="OrthoDB" id="163438at2759"/>
<dbReference type="PROSITE" id="PS50837">
    <property type="entry name" value="NACHT"/>
    <property type="match status" value="1"/>
</dbReference>
<evidence type="ECO:0000313" key="4">
    <source>
        <dbReference type="Proteomes" id="UP000053424"/>
    </source>
</evidence>
<dbReference type="InterPro" id="IPR056884">
    <property type="entry name" value="NPHP3-like_N"/>
</dbReference>
<dbReference type="STRING" id="686832.A0A0C3CA80"/>
<dbReference type="Proteomes" id="UP000053424">
    <property type="component" value="Unassembled WGS sequence"/>
</dbReference>
<dbReference type="EMBL" id="KN831782">
    <property type="protein sequence ID" value="KIM40511.1"/>
    <property type="molecule type" value="Genomic_DNA"/>
</dbReference>
<feature type="domain" description="NACHT" evidence="2">
    <location>
        <begin position="81"/>
        <end position="228"/>
    </location>
</feature>
<dbReference type="AlphaFoldDB" id="A0A0C3CA80"/>
<dbReference type="HOGENOM" id="CLU_305441_0_0_1"/>
<reference evidence="3 4" key="1">
    <citation type="submission" date="2014-04" db="EMBL/GenBank/DDBJ databases">
        <authorList>
            <consortium name="DOE Joint Genome Institute"/>
            <person name="Kuo A."/>
            <person name="Gay G."/>
            <person name="Dore J."/>
            <person name="Kohler A."/>
            <person name="Nagy L.G."/>
            <person name="Floudas D."/>
            <person name="Copeland A."/>
            <person name="Barry K.W."/>
            <person name="Cichocki N."/>
            <person name="Veneault-Fourrey C."/>
            <person name="LaButti K."/>
            <person name="Lindquist E.A."/>
            <person name="Lipzen A."/>
            <person name="Lundell T."/>
            <person name="Morin E."/>
            <person name="Murat C."/>
            <person name="Sun H."/>
            <person name="Tunlid A."/>
            <person name="Henrissat B."/>
            <person name="Grigoriev I.V."/>
            <person name="Hibbett D.S."/>
            <person name="Martin F."/>
            <person name="Nordberg H.P."/>
            <person name="Cantor M.N."/>
            <person name="Hua S.X."/>
        </authorList>
    </citation>
    <scope>NUCLEOTIDE SEQUENCE [LARGE SCALE GENOMIC DNA]</scope>
    <source>
        <strain evidence="4">h7</strain>
    </source>
</reference>
<evidence type="ECO:0000313" key="3">
    <source>
        <dbReference type="EMBL" id="KIM40511.1"/>
    </source>
</evidence>